<dbReference type="Gene3D" id="3.40.50.300">
    <property type="entry name" value="P-loop containing nucleotide triphosphate hydrolases"/>
    <property type="match status" value="1"/>
</dbReference>
<reference evidence="2 3" key="1">
    <citation type="submission" date="2019-06" db="EMBL/GenBank/DDBJ databases">
        <title>Sequencing the genomes of 1000 actinobacteria strains.</title>
        <authorList>
            <person name="Klenk H.-P."/>
        </authorList>
    </citation>
    <scope>NUCLEOTIDE SEQUENCE [LARGE SCALE GENOMIC DNA]</scope>
    <source>
        <strain evidence="2 3">DSM 19828</strain>
    </source>
</reference>
<dbReference type="PANTHER" id="PTHR43210:SF5">
    <property type="entry name" value="DETHIOBIOTIN SYNTHETASE"/>
    <property type="match status" value="1"/>
</dbReference>
<keyword evidence="1" id="KW-0460">Magnesium</keyword>
<comment type="catalytic activity">
    <reaction evidence="1">
        <text>(7R,8S)-7,8-diammoniononanoate + CO2 + ATP = (4R,5S)-dethiobiotin + ADP + phosphate + 3 H(+)</text>
        <dbReference type="Rhea" id="RHEA:15805"/>
        <dbReference type="ChEBI" id="CHEBI:15378"/>
        <dbReference type="ChEBI" id="CHEBI:16526"/>
        <dbReference type="ChEBI" id="CHEBI:30616"/>
        <dbReference type="ChEBI" id="CHEBI:43474"/>
        <dbReference type="ChEBI" id="CHEBI:149469"/>
        <dbReference type="ChEBI" id="CHEBI:149473"/>
        <dbReference type="ChEBI" id="CHEBI:456216"/>
        <dbReference type="EC" id="6.3.3.3"/>
    </reaction>
</comment>
<evidence type="ECO:0000256" key="1">
    <source>
        <dbReference type="HAMAP-Rule" id="MF_00336"/>
    </source>
</evidence>
<comment type="caution">
    <text evidence="2">The sequence shown here is derived from an EMBL/GenBank/DDBJ whole genome shotgun (WGS) entry which is preliminary data.</text>
</comment>
<feature type="binding site" evidence="1">
    <location>
        <position position="18"/>
    </location>
    <ligand>
        <name>Mg(2+)</name>
        <dbReference type="ChEBI" id="CHEBI:18420"/>
    </ligand>
</feature>
<dbReference type="PANTHER" id="PTHR43210">
    <property type="entry name" value="DETHIOBIOTIN SYNTHETASE"/>
    <property type="match status" value="1"/>
</dbReference>
<dbReference type="NCBIfam" id="TIGR00347">
    <property type="entry name" value="bioD"/>
    <property type="match status" value="1"/>
</dbReference>
<comment type="subcellular location">
    <subcellularLocation>
        <location evidence="1">Cytoplasm</location>
    </subcellularLocation>
</comment>
<dbReference type="UniPathway" id="UPA00078">
    <property type="reaction ID" value="UER00161"/>
</dbReference>
<evidence type="ECO:0000313" key="3">
    <source>
        <dbReference type="Proteomes" id="UP000320806"/>
    </source>
</evidence>
<accession>A0A542ED04</accession>
<dbReference type="PIRSF" id="PIRSF006755">
    <property type="entry name" value="DTB_synth"/>
    <property type="match status" value="1"/>
</dbReference>
<name>A0A542ED04_9MICO</name>
<dbReference type="EC" id="6.3.3.3" evidence="1"/>
<dbReference type="GO" id="GO:0009102">
    <property type="term" value="P:biotin biosynthetic process"/>
    <property type="evidence" value="ECO:0007669"/>
    <property type="project" value="UniProtKB-UniRule"/>
</dbReference>
<comment type="function">
    <text evidence="1">Catalyzes a mechanistically unusual reaction, the ATP-dependent insertion of CO2 between the N7 and N8 nitrogen atoms of 7,8-diaminopelargonic acid (DAPA, also called 7,8-diammoniononanoate) to form a ureido ring.</text>
</comment>
<feature type="binding site" evidence="1">
    <location>
        <position position="52"/>
    </location>
    <ligand>
        <name>ATP</name>
        <dbReference type="ChEBI" id="CHEBI:30616"/>
    </ligand>
</feature>
<feature type="binding site" evidence="1">
    <location>
        <position position="43"/>
    </location>
    <ligand>
        <name>substrate</name>
    </ligand>
</feature>
<dbReference type="GO" id="GO:0005829">
    <property type="term" value="C:cytosol"/>
    <property type="evidence" value="ECO:0007669"/>
    <property type="project" value="TreeGrafter"/>
</dbReference>
<comment type="subunit">
    <text evidence="1">Homodimer.</text>
</comment>
<dbReference type="Pfam" id="PF13500">
    <property type="entry name" value="AAA_26"/>
    <property type="match status" value="1"/>
</dbReference>
<feature type="binding site" evidence="1">
    <location>
        <begin position="14"/>
        <end position="19"/>
    </location>
    <ligand>
        <name>ATP</name>
        <dbReference type="ChEBI" id="CHEBI:30616"/>
    </ligand>
</feature>
<dbReference type="GO" id="GO:0004141">
    <property type="term" value="F:dethiobiotin synthase activity"/>
    <property type="evidence" value="ECO:0007669"/>
    <property type="project" value="UniProtKB-UniRule"/>
</dbReference>
<dbReference type="HAMAP" id="MF_00336">
    <property type="entry name" value="BioD"/>
    <property type="match status" value="1"/>
</dbReference>
<dbReference type="OrthoDB" id="9802610at2"/>
<feature type="active site" evidence="1">
    <location>
        <position position="39"/>
    </location>
</feature>
<keyword evidence="1" id="KW-0067">ATP-binding</keyword>
<feature type="binding site" evidence="1">
    <location>
        <begin position="178"/>
        <end position="179"/>
    </location>
    <ligand>
        <name>ATP</name>
        <dbReference type="ChEBI" id="CHEBI:30616"/>
    </ligand>
</feature>
<dbReference type="EMBL" id="VFMO01000001">
    <property type="protein sequence ID" value="TQJ13190.1"/>
    <property type="molecule type" value="Genomic_DNA"/>
</dbReference>
<keyword evidence="3" id="KW-1185">Reference proteome</keyword>
<feature type="binding site" evidence="1">
    <location>
        <position position="112"/>
    </location>
    <ligand>
        <name>Mg(2+)</name>
        <dbReference type="ChEBI" id="CHEBI:18420"/>
    </ligand>
</feature>
<dbReference type="GO" id="GO:0005524">
    <property type="term" value="F:ATP binding"/>
    <property type="evidence" value="ECO:0007669"/>
    <property type="project" value="UniProtKB-UniRule"/>
</dbReference>
<dbReference type="CDD" id="cd03109">
    <property type="entry name" value="DTBS"/>
    <property type="match status" value="1"/>
</dbReference>
<dbReference type="AlphaFoldDB" id="A0A542ED04"/>
<proteinExistence type="inferred from homology"/>
<protein>
    <recommendedName>
        <fullName evidence="1">ATP-dependent dethiobiotin synthetase BioD</fullName>
        <ecNumber evidence="1">6.3.3.3</ecNumber>
    </recommendedName>
    <alternativeName>
        <fullName evidence="1">DTB synthetase</fullName>
        <shortName evidence="1">DTBS</shortName>
    </alternativeName>
    <alternativeName>
        <fullName evidence="1">Dethiobiotin synthase</fullName>
    </alternativeName>
</protein>
<keyword evidence="1" id="KW-0479">Metal-binding</keyword>
<keyword evidence="1" id="KW-0093">Biotin biosynthesis</keyword>
<sequence>MSTPVLVITGTDTEVGKTVATAVIAAALAARGQRVLAIKLAQTGVGENEDGDAQTIARLAGVEVDEHLRLPDPLAPDVAAELAETSIPTVGEHAERVAEQAQSDRYDVILVEGSGGLLVRLDSEGATLADLGTPLEAKGIRTGYVVVVRPGLGTLNHTALTLEALRIRGLDLVGVVIGSASDQPDLAERTNVDRLRTLAEGQLLGAVPSGAGDLPPQTFREQAPTWIRL</sequence>
<gene>
    <name evidence="1" type="primary">bioD</name>
    <name evidence="2" type="ORF">FB459_0590</name>
</gene>
<feature type="binding site" evidence="1">
    <location>
        <begin position="112"/>
        <end position="115"/>
    </location>
    <ligand>
        <name>ATP</name>
        <dbReference type="ChEBI" id="CHEBI:30616"/>
    </ligand>
</feature>
<dbReference type="InterPro" id="IPR004472">
    <property type="entry name" value="DTB_synth_BioD"/>
</dbReference>
<keyword evidence="1" id="KW-0436">Ligase</keyword>
<evidence type="ECO:0000313" key="2">
    <source>
        <dbReference type="EMBL" id="TQJ13190.1"/>
    </source>
</evidence>
<dbReference type="SUPFAM" id="SSF52540">
    <property type="entry name" value="P-loop containing nucleoside triphosphate hydrolases"/>
    <property type="match status" value="1"/>
</dbReference>
<comment type="similarity">
    <text evidence="1">Belongs to the dethiobiotin synthetase family.</text>
</comment>
<dbReference type="Proteomes" id="UP000320806">
    <property type="component" value="Unassembled WGS sequence"/>
</dbReference>
<comment type="pathway">
    <text evidence="1">Cofactor biosynthesis; biotin biosynthesis; biotin from 7,8-diaminononanoate: step 1/2.</text>
</comment>
<feature type="binding site" evidence="1">
    <location>
        <position position="52"/>
    </location>
    <ligand>
        <name>Mg(2+)</name>
        <dbReference type="ChEBI" id="CHEBI:18420"/>
    </ligand>
</feature>
<dbReference type="InterPro" id="IPR027417">
    <property type="entry name" value="P-loop_NTPase"/>
</dbReference>
<keyword evidence="1" id="KW-0963">Cytoplasm</keyword>
<keyword evidence="1" id="KW-0547">Nucleotide-binding</keyword>
<dbReference type="GO" id="GO:0000287">
    <property type="term" value="F:magnesium ion binding"/>
    <property type="evidence" value="ECO:0007669"/>
    <property type="project" value="UniProtKB-UniRule"/>
</dbReference>
<dbReference type="RefSeq" id="WP_141927397.1">
    <property type="nucleotide sequence ID" value="NZ_BAABCI010000015.1"/>
</dbReference>
<organism evidence="2 3">
    <name type="scientific">Yimella lutea</name>
    <dbReference type="NCBI Taxonomy" id="587872"/>
    <lineage>
        <taxon>Bacteria</taxon>
        <taxon>Bacillati</taxon>
        <taxon>Actinomycetota</taxon>
        <taxon>Actinomycetes</taxon>
        <taxon>Micrococcales</taxon>
        <taxon>Dermacoccaceae</taxon>
        <taxon>Yimella</taxon>
    </lineage>
</organism>
<comment type="cofactor">
    <cofactor evidence="1">
        <name>Mg(2+)</name>
        <dbReference type="ChEBI" id="CHEBI:18420"/>
    </cofactor>
</comment>
<comment type="caution">
    <text evidence="1">Lacks conserved residue(s) required for the propagation of feature annotation.</text>
</comment>